<organism evidence="1 2">
    <name type="scientific">Gimesia aquarii</name>
    <dbReference type="NCBI Taxonomy" id="2527964"/>
    <lineage>
        <taxon>Bacteria</taxon>
        <taxon>Pseudomonadati</taxon>
        <taxon>Planctomycetota</taxon>
        <taxon>Planctomycetia</taxon>
        <taxon>Planctomycetales</taxon>
        <taxon>Planctomycetaceae</taxon>
        <taxon>Gimesia</taxon>
    </lineage>
</organism>
<protein>
    <submittedName>
        <fullName evidence="1">Uncharacterized protein</fullName>
    </submittedName>
</protein>
<reference evidence="1 2" key="1">
    <citation type="submission" date="2019-03" db="EMBL/GenBank/DDBJ databases">
        <title>Deep-cultivation of Planctomycetes and their phenomic and genomic characterization uncovers novel biology.</title>
        <authorList>
            <person name="Wiegand S."/>
            <person name="Jogler M."/>
            <person name="Boedeker C."/>
            <person name="Pinto D."/>
            <person name="Vollmers J."/>
            <person name="Rivas-Marin E."/>
            <person name="Kohn T."/>
            <person name="Peeters S.H."/>
            <person name="Heuer A."/>
            <person name="Rast P."/>
            <person name="Oberbeckmann S."/>
            <person name="Bunk B."/>
            <person name="Jeske O."/>
            <person name="Meyerdierks A."/>
            <person name="Storesund J.E."/>
            <person name="Kallscheuer N."/>
            <person name="Luecker S."/>
            <person name="Lage O.M."/>
            <person name="Pohl T."/>
            <person name="Merkel B.J."/>
            <person name="Hornburger P."/>
            <person name="Mueller R.-W."/>
            <person name="Bruemmer F."/>
            <person name="Labrenz M."/>
            <person name="Spormann A.M."/>
            <person name="Op den Camp H."/>
            <person name="Overmann J."/>
            <person name="Amann R."/>
            <person name="Jetten M.S.M."/>
            <person name="Mascher T."/>
            <person name="Medema M.H."/>
            <person name="Devos D.P."/>
            <person name="Kaster A.-K."/>
            <person name="Ovreas L."/>
            <person name="Rohde M."/>
            <person name="Galperin M.Y."/>
            <person name="Jogler C."/>
        </authorList>
    </citation>
    <scope>NUCLEOTIDE SEQUENCE [LARGE SCALE GENOMIC DNA]</scope>
    <source>
        <strain evidence="1 2">V202</strain>
    </source>
</reference>
<sequence length="151" mass="15675">MRAQTLSSNLFKSLGTAMVVGTIAITAQMVNGQPQPLSLDQLQAVTGGGDCEGCKSNETVCRNANDETCTPASTAGKFQKIVYTGQDAQVEVTDKDSGIEDAVANTPEDCNEKWTGCDKVNGSCVNCETTSTSSTVNSNCHANDPTACPAS</sequence>
<dbReference type="RefSeq" id="WP_145173907.1">
    <property type="nucleotide sequence ID" value="NZ_CP037422.1"/>
</dbReference>
<dbReference type="EMBL" id="CP037422">
    <property type="protein sequence ID" value="QDU08739.1"/>
    <property type="molecule type" value="Genomic_DNA"/>
</dbReference>
<evidence type="ECO:0000313" key="2">
    <source>
        <dbReference type="Proteomes" id="UP000318384"/>
    </source>
</evidence>
<dbReference type="AlphaFoldDB" id="A0A517WTZ9"/>
<name>A0A517WTZ9_9PLAN</name>
<keyword evidence="2" id="KW-1185">Reference proteome</keyword>
<accession>A0A517WTZ9</accession>
<dbReference type="Proteomes" id="UP000318384">
    <property type="component" value="Chromosome"/>
</dbReference>
<proteinExistence type="predicted"/>
<gene>
    <name evidence="1" type="ORF">V202x_21090</name>
</gene>
<evidence type="ECO:0000313" key="1">
    <source>
        <dbReference type="EMBL" id="QDU08739.1"/>
    </source>
</evidence>